<dbReference type="AlphaFoldDB" id="A0A926EGE9"/>
<dbReference type="EMBL" id="JACRSY010000008">
    <property type="protein sequence ID" value="MBC8579106.1"/>
    <property type="molecule type" value="Genomic_DNA"/>
</dbReference>
<comment type="caution">
    <text evidence="1">The sequence shown here is derived from an EMBL/GenBank/DDBJ whole genome shotgun (WGS) entry which is preliminary data.</text>
</comment>
<keyword evidence="2" id="KW-1185">Reference proteome</keyword>
<evidence type="ECO:0000313" key="1">
    <source>
        <dbReference type="EMBL" id="MBC8579106.1"/>
    </source>
</evidence>
<protein>
    <submittedName>
        <fullName evidence="1">Uncharacterized protein</fullName>
    </submittedName>
</protein>
<reference evidence="1" key="1">
    <citation type="submission" date="2020-08" db="EMBL/GenBank/DDBJ databases">
        <title>Genome public.</title>
        <authorList>
            <person name="Liu C."/>
            <person name="Sun Q."/>
        </authorList>
    </citation>
    <scope>NUCLEOTIDE SEQUENCE</scope>
    <source>
        <strain evidence="1">NSJ-12</strain>
    </source>
</reference>
<organism evidence="1 2">
    <name type="scientific">Zhenhengia yiwuensis</name>
    <dbReference type="NCBI Taxonomy" id="2763666"/>
    <lineage>
        <taxon>Bacteria</taxon>
        <taxon>Bacillati</taxon>
        <taxon>Bacillota</taxon>
        <taxon>Clostridia</taxon>
        <taxon>Lachnospirales</taxon>
        <taxon>Lachnospiraceae</taxon>
        <taxon>Zhenhengia</taxon>
    </lineage>
</organism>
<dbReference type="Proteomes" id="UP000655830">
    <property type="component" value="Unassembled WGS sequence"/>
</dbReference>
<proteinExistence type="predicted"/>
<gene>
    <name evidence="1" type="ORF">H8718_06095</name>
</gene>
<evidence type="ECO:0000313" key="2">
    <source>
        <dbReference type="Proteomes" id="UP000655830"/>
    </source>
</evidence>
<accession>A0A926EGE9</accession>
<name>A0A926EGE9_9FIRM</name>
<dbReference type="RefSeq" id="WP_249332262.1">
    <property type="nucleotide sequence ID" value="NZ_JACRSY010000008.1"/>
</dbReference>
<sequence length="87" mass="10055">MKVQWIELSSQKRKALHIILKDINKTLDEISVGTGIKRQSLFNKLNEVTRFKQHEYQKLLEVLGITDEVLEDFAQGSLIEFLLKKGA</sequence>